<dbReference type="OrthoDB" id="5293299at2"/>
<comment type="similarity">
    <text evidence="1">Belongs to the free Met sulfoxide reductase family.</text>
</comment>
<dbReference type="SUPFAM" id="SSF55781">
    <property type="entry name" value="GAF domain-like"/>
    <property type="match status" value="1"/>
</dbReference>
<name>A0A1Y6BU25_9BACT</name>
<accession>A0A1Y6BU25</accession>
<evidence type="ECO:0000313" key="3">
    <source>
        <dbReference type="EMBL" id="SMF28813.1"/>
    </source>
</evidence>
<evidence type="ECO:0000256" key="1">
    <source>
        <dbReference type="ARBA" id="ARBA00038454"/>
    </source>
</evidence>
<dbReference type="Pfam" id="PF13185">
    <property type="entry name" value="GAF_2"/>
    <property type="match status" value="1"/>
</dbReference>
<dbReference type="AlphaFoldDB" id="A0A1Y6BU25"/>
<evidence type="ECO:0000259" key="2">
    <source>
        <dbReference type="Pfam" id="PF13185"/>
    </source>
</evidence>
<dbReference type="RefSeq" id="WP_132319426.1">
    <property type="nucleotide sequence ID" value="NZ_FWZT01000009.1"/>
</dbReference>
<sequence>MHPSIPYKASESQKKSNYQDVLDRIDALLLNEDDWVAAMATVVCELHHSFDYYNWTGFYRTVADGVLKIGPYQGGHGCLLIPFEKGVCGAAAREQETQLVDDVNQFPGHIACAASTQSEIVVPVIDSQGKTVAVLDVDSDDPAAFSQADREALEALTAKLGTKYFT</sequence>
<dbReference type="GO" id="GO:0033745">
    <property type="term" value="F:L-methionine-(R)-S-oxide reductase activity"/>
    <property type="evidence" value="ECO:0007669"/>
    <property type="project" value="TreeGrafter"/>
</dbReference>
<reference evidence="4" key="1">
    <citation type="submission" date="2017-04" db="EMBL/GenBank/DDBJ databases">
        <authorList>
            <person name="Varghese N."/>
            <person name="Submissions S."/>
        </authorList>
    </citation>
    <scope>NUCLEOTIDE SEQUENCE [LARGE SCALE GENOMIC DNA]</scope>
    <source>
        <strain evidence="4">RKEM611</strain>
    </source>
</reference>
<dbReference type="InterPro" id="IPR051330">
    <property type="entry name" value="Phosphatase_reg/MetRdx"/>
</dbReference>
<dbReference type="GO" id="GO:0005829">
    <property type="term" value="C:cytosol"/>
    <property type="evidence" value="ECO:0007669"/>
    <property type="project" value="TreeGrafter"/>
</dbReference>
<dbReference type="EMBL" id="FWZT01000009">
    <property type="protein sequence ID" value="SMF28813.1"/>
    <property type="molecule type" value="Genomic_DNA"/>
</dbReference>
<gene>
    <name evidence="3" type="ORF">SAMN06296036_10954</name>
</gene>
<dbReference type="Gene3D" id="3.30.450.40">
    <property type="match status" value="1"/>
</dbReference>
<dbReference type="PANTHER" id="PTHR21021">
    <property type="entry name" value="GAF/PUTATIVE CYTOSKELETAL PROTEIN"/>
    <property type="match status" value="1"/>
</dbReference>
<feature type="domain" description="GAF" evidence="2">
    <location>
        <begin position="38"/>
        <end position="159"/>
    </location>
</feature>
<protein>
    <submittedName>
        <fullName evidence="3">GAF domain-containing protein</fullName>
    </submittedName>
</protein>
<dbReference type="Proteomes" id="UP000192907">
    <property type="component" value="Unassembled WGS sequence"/>
</dbReference>
<dbReference type="STRING" id="1513793.SAMN06296036_10954"/>
<dbReference type="PANTHER" id="PTHR21021:SF15">
    <property type="entry name" value="FREE METHIONINE-R-SULFOXIDE REDUCTASE"/>
    <property type="match status" value="1"/>
</dbReference>
<keyword evidence="4" id="KW-1185">Reference proteome</keyword>
<proteinExistence type="inferred from homology"/>
<evidence type="ECO:0000313" key="4">
    <source>
        <dbReference type="Proteomes" id="UP000192907"/>
    </source>
</evidence>
<dbReference type="InterPro" id="IPR003018">
    <property type="entry name" value="GAF"/>
</dbReference>
<dbReference type="InterPro" id="IPR029016">
    <property type="entry name" value="GAF-like_dom_sf"/>
</dbReference>
<organism evidence="3 4">
    <name type="scientific">Pseudobacteriovorax antillogorgiicola</name>
    <dbReference type="NCBI Taxonomy" id="1513793"/>
    <lineage>
        <taxon>Bacteria</taxon>
        <taxon>Pseudomonadati</taxon>
        <taxon>Bdellovibrionota</taxon>
        <taxon>Oligoflexia</taxon>
        <taxon>Oligoflexales</taxon>
        <taxon>Pseudobacteriovoracaceae</taxon>
        <taxon>Pseudobacteriovorax</taxon>
    </lineage>
</organism>